<evidence type="ECO:0000313" key="2">
    <source>
        <dbReference type="EMBL" id="MCY9697806.1"/>
    </source>
</evidence>
<proteinExistence type="predicted"/>
<evidence type="ECO:0000259" key="1">
    <source>
        <dbReference type="Pfam" id="PF16472"/>
    </source>
</evidence>
<sequence>MTWRFAHDDFGWDYNWDNTSGLSITSHNPQMNDVDLPAYAYTNDVSLFKGYYYFVETTDTTNHVYRAPMQTPSDKEEIYSYNINTAYGLQKNLSFQIRNNTLWFTYHLGGAIMGHDEFVKIGDDGKADLIQKGYLDFRDTSYGTLITLLGASAFEGGNLYLLPPGLNETNRKSVGDPGVKYGVHATYNGGLGYSSDSSTAVIGDDVYVLASRGQSDANKINKISLKTNKSTMIVDTSVNWFRIINNKLYYVKDKDKTLYSSTLDGMGEMKLSDHAVSWFDSINGNVFYTTKKEDNLYELYKADTNGEDPLVWKTPVVGVQVLNEQLVCKLSENDDNGLILLGGSGSLVLEVGDPISRILTSDNGILIQSSRDSSIKFIH</sequence>
<organism evidence="2 3">
    <name type="scientific">Paenibacillus alginolyticus</name>
    <dbReference type="NCBI Taxonomy" id="59839"/>
    <lineage>
        <taxon>Bacteria</taxon>
        <taxon>Bacillati</taxon>
        <taxon>Bacillota</taxon>
        <taxon>Bacilli</taxon>
        <taxon>Bacillales</taxon>
        <taxon>Paenibacillaceae</taxon>
        <taxon>Paenibacillus</taxon>
    </lineage>
</organism>
<accession>A0ABT4GP06</accession>
<evidence type="ECO:0000313" key="3">
    <source>
        <dbReference type="Proteomes" id="UP001527099"/>
    </source>
</evidence>
<protein>
    <submittedName>
        <fullName evidence="2">DUF5050 domain-containing protein</fullName>
    </submittedName>
</protein>
<gene>
    <name evidence="2" type="ORF">M5X19_33860</name>
</gene>
<dbReference type="InterPro" id="IPR032485">
    <property type="entry name" value="LRP1-like_beta_prop"/>
</dbReference>
<reference evidence="2 3" key="1">
    <citation type="submission" date="2022-05" db="EMBL/GenBank/DDBJ databases">
        <title>Genome Sequencing of Bee-Associated Microbes.</title>
        <authorList>
            <person name="Dunlap C."/>
        </authorList>
    </citation>
    <scope>NUCLEOTIDE SEQUENCE [LARGE SCALE GENOMIC DNA]</scope>
    <source>
        <strain evidence="2 3">NRRL B-14421</strain>
    </source>
</reference>
<name>A0ABT4GP06_9BACL</name>
<dbReference type="RefSeq" id="WP_268618387.1">
    <property type="nucleotide sequence ID" value="NZ_JAMDMX010000167.1"/>
</dbReference>
<feature type="domain" description="Prolow-density lipoprotein receptor-related protein 1-like beta-propeller" evidence="1">
    <location>
        <begin position="200"/>
        <end position="298"/>
    </location>
</feature>
<dbReference type="EMBL" id="JAMDMX010000167">
    <property type="protein sequence ID" value="MCY9697806.1"/>
    <property type="molecule type" value="Genomic_DNA"/>
</dbReference>
<keyword evidence="3" id="KW-1185">Reference proteome</keyword>
<dbReference type="Proteomes" id="UP001527099">
    <property type="component" value="Unassembled WGS sequence"/>
</dbReference>
<dbReference type="Pfam" id="PF16472">
    <property type="entry name" value="DUF5050"/>
    <property type="match status" value="1"/>
</dbReference>
<comment type="caution">
    <text evidence="2">The sequence shown here is derived from an EMBL/GenBank/DDBJ whole genome shotgun (WGS) entry which is preliminary data.</text>
</comment>